<keyword evidence="1" id="KW-0812">Transmembrane</keyword>
<keyword evidence="1" id="KW-1133">Transmembrane helix</keyword>
<evidence type="ECO:0000256" key="1">
    <source>
        <dbReference type="SAM" id="Phobius"/>
    </source>
</evidence>
<organism evidence="2 3">
    <name type="scientific">Comamonas testosteroni TK102</name>
    <dbReference type="NCBI Taxonomy" id="1392005"/>
    <lineage>
        <taxon>Bacteria</taxon>
        <taxon>Pseudomonadati</taxon>
        <taxon>Pseudomonadota</taxon>
        <taxon>Betaproteobacteria</taxon>
        <taxon>Burkholderiales</taxon>
        <taxon>Comamonadaceae</taxon>
        <taxon>Comamonas</taxon>
    </lineage>
</organism>
<dbReference type="AlphaFoldDB" id="A0A076PGY5"/>
<name>A0A076PGY5_COMTE</name>
<sequence>MRTQSFNPGQGIPMQVKLTTLLLWAIAAAVLVFWTLRFVGSASEQLPSVLPAQPVQANAQAMAKALGAVAEPVAAVAAPVASRYALLGVLAGHETGGGAAVIAVEGKGSKAVRVGEAVEEGVILQSLAAREARLGPANGPTSTVLQLPRPPMASFN</sequence>
<protein>
    <recommendedName>
        <fullName evidence="4">General secretion pathway protein C</fullName>
    </recommendedName>
</protein>
<dbReference type="EMBL" id="CP006704">
    <property type="protein sequence ID" value="AIJ44863.1"/>
    <property type="molecule type" value="Genomic_DNA"/>
</dbReference>
<feature type="transmembrane region" description="Helical" evidence="1">
    <location>
        <begin position="21"/>
        <end position="40"/>
    </location>
</feature>
<dbReference type="HOGENOM" id="CLU_113338_0_0_4"/>
<proteinExistence type="predicted"/>
<gene>
    <name evidence="2" type="ORF">O987_03470</name>
</gene>
<dbReference type="KEGG" id="ctes:O987_03470"/>
<keyword evidence="1" id="KW-0472">Membrane</keyword>
<accession>A0A076PGY5</accession>
<dbReference type="Proteomes" id="UP000028782">
    <property type="component" value="Chromosome"/>
</dbReference>
<reference evidence="2 3" key="1">
    <citation type="journal article" date="2014" name="Genome Announc.">
        <title>Complete Genome Sequence of Polychlorinated Biphenyl Degrader Comamonas testosteroni TK102 (NBRC 109938).</title>
        <authorList>
            <person name="Fukuda K."/>
            <person name="Hosoyama A."/>
            <person name="Tsuchikane K."/>
            <person name="Ohji S."/>
            <person name="Yamazoe A."/>
            <person name="Fujita N."/>
            <person name="Shintani M."/>
            <person name="Kimbara K."/>
        </authorList>
    </citation>
    <scope>NUCLEOTIDE SEQUENCE [LARGE SCALE GENOMIC DNA]</scope>
    <source>
        <strain evidence="2">TK102</strain>
    </source>
</reference>
<dbReference type="RefSeq" id="WP_043370850.1">
    <property type="nucleotide sequence ID" value="NZ_CP006704.1"/>
</dbReference>
<evidence type="ECO:0000313" key="2">
    <source>
        <dbReference type="EMBL" id="AIJ44863.1"/>
    </source>
</evidence>
<evidence type="ECO:0008006" key="4">
    <source>
        <dbReference type="Google" id="ProtNLM"/>
    </source>
</evidence>
<evidence type="ECO:0000313" key="3">
    <source>
        <dbReference type="Proteomes" id="UP000028782"/>
    </source>
</evidence>